<feature type="compositionally biased region" description="Basic and acidic residues" evidence="3">
    <location>
        <begin position="15"/>
        <end position="26"/>
    </location>
</feature>
<feature type="region of interest" description="Disordered" evidence="3">
    <location>
        <begin position="1"/>
        <end position="26"/>
    </location>
</feature>
<evidence type="ECO:0000256" key="3">
    <source>
        <dbReference type="SAM" id="MobiDB-lite"/>
    </source>
</evidence>
<dbReference type="eggNOG" id="KOG3092">
    <property type="taxonomic scope" value="Eukaryota"/>
</dbReference>
<dbReference type="PANTHER" id="PTHR11740:SF38">
    <property type="entry name" value="CASEIN KINASE II SUBUNIT BETA"/>
    <property type="match status" value="1"/>
</dbReference>
<dbReference type="SUPFAM" id="SSF57798">
    <property type="entry name" value="Casein kinase II beta subunit"/>
    <property type="match status" value="1"/>
</dbReference>
<dbReference type="GO" id="GO:0005956">
    <property type="term" value="C:protein kinase CK2 complex"/>
    <property type="evidence" value="ECO:0000318"/>
    <property type="project" value="GO_Central"/>
</dbReference>
<dbReference type="GO" id="GO:0019887">
    <property type="term" value="F:protein kinase regulator activity"/>
    <property type="evidence" value="ECO:0000318"/>
    <property type="project" value="GO_Central"/>
</dbReference>
<reference evidence="4" key="2">
    <citation type="submission" date="2015-06" db="UniProtKB">
        <authorList>
            <consortium name="EnsemblProtists"/>
        </authorList>
    </citation>
    <scope>IDENTIFICATION</scope>
    <source>
        <strain evidence="4">Pr102</strain>
    </source>
</reference>
<dbReference type="VEuPathDB" id="FungiDB:KRP22_8726"/>
<dbReference type="PANTHER" id="PTHR11740">
    <property type="entry name" value="CASEIN KINASE II SUBUNIT BETA"/>
    <property type="match status" value="1"/>
</dbReference>
<sequence length="568" mass="64358">MANREESDGGPCVRLEQRMPGERSRDAGECNAALTALPSLGSAVPKGRVMSQPAQTAEMAEMAKMEQLFGDMEEMCVSEAARASVSVSETTMTRKKRTRSAWTMTMTMTIQRRRRQATTTASDDDDKRRRGQWRGGYELDRGDDFNLMGLSSTVPFYDYALDIVLDIETPNDSRLTQIQQEMIEPTAEMLYRLIHAQCLLTTKGMAAILDKYQTVDFGCCHHGYQRRLVHRRLQFEVRDVNAAKFNFCMGKTATMLALIFAEARDYAADTNRLMHRHICWRSGRPGLNSVRAHFLRFPAQERLRFDEYAAFTNWTIGSIFDWTMPSDTYYYKALEQQVVALSRRNELLVAELRTSKQQVIELQCTLDEHLAQAKTMAMQHQEESRALHKEMKALLNKVATVVATSNSFEQTPQKQDVAKQLDHYKEKLPEQSQSNKSCGFGTPKTANSWSAKETAATPAKVMKDVRKTEEVPAQTQQRRTRKRELTSPEEMTSAAAFVTCDWMHKNKRYRSSRMAEPVASTWICKTASPSSSSPEVSPRSPRSAPMDSSDSDHFAAAFEESTPLDDSS</sequence>
<dbReference type="EnsemblProtists" id="Phyra79537">
    <property type="protein sequence ID" value="Phyra79537"/>
    <property type="gene ID" value="Phyra79537"/>
</dbReference>
<feature type="compositionally biased region" description="Low complexity" evidence="3">
    <location>
        <begin position="527"/>
        <end position="545"/>
    </location>
</feature>
<dbReference type="InterPro" id="IPR035991">
    <property type="entry name" value="Casein_kinase_II_beta-like"/>
</dbReference>
<feature type="region of interest" description="Disordered" evidence="3">
    <location>
        <begin position="428"/>
        <end position="491"/>
    </location>
</feature>
<dbReference type="Gene3D" id="1.10.1820.10">
    <property type="entry name" value="protein kinase ck2 holoenzyme, chain C, domain 1"/>
    <property type="match status" value="1"/>
</dbReference>
<reference evidence="5" key="1">
    <citation type="journal article" date="2006" name="Science">
        <title>Phytophthora genome sequences uncover evolutionary origins and mechanisms of pathogenesis.</title>
        <authorList>
            <person name="Tyler B.M."/>
            <person name="Tripathy S."/>
            <person name="Zhang X."/>
            <person name="Dehal P."/>
            <person name="Jiang R.H."/>
            <person name="Aerts A."/>
            <person name="Arredondo F.D."/>
            <person name="Baxter L."/>
            <person name="Bensasson D."/>
            <person name="Beynon J.L."/>
            <person name="Chapman J."/>
            <person name="Damasceno C.M."/>
            <person name="Dorrance A.E."/>
            <person name="Dou D."/>
            <person name="Dickerman A.W."/>
            <person name="Dubchak I.L."/>
            <person name="Garbelotto M."/>
            <person name="Gijzen M."/>
            <person name="Gordon S.G."/>
            <person name="Govers F."/>
            <person name="Grunwald N.J."/>
            <person name="Huang W."/>
            <person name="Ivors K.L."/>
            <person name="Jones R.W."/>
            <person name="Kamoun S."/>
            <person name="Krampis K."/>
            <person name="Lamour K.H."/>
            <person name="Lee M.K."/>
            <person name="McDonald W.H."/>
            <person name="Medina M."/>
            <person name="Meijer H.J."/>
            <person name="Nordberg E.K."/>
            <person name="Maclean D.J."/>
            <person name="Ospina-Giraldo M.D."/>
            <person name="Morris P.F."/>
            <person name="Phuntumart V."/>
            <person name="Putnam N.H."/>
            <person name="Rash S."/>
            <person name="Rose J.K."/>
            <person name="Sakihama Y."/>
            <person name="Salamov A.A."/>
            <person name="Savidor A."/>
            <person name="Scheuring C.F."/>
            <person name="Smith B.M."/>
            <person name="Sobral B.W."/>
            <person name="Terry A."/>
            <person name="Torto-Alalibo T.A."/>
            <person name="Win J."/>
            <person name="Xu Z."/>
            <person name="Zhang H."/>
            <person name="Grigoriev I.V."/>
            <person name="Rokhsar D.S."/>
            <person name="Boore J.L."/>
        </authorList>
    </citation>
    <scope>NUCLEOTIDE SEQUENCE [LARGE SCALE GENOMIC DNA]</scope>
    <source>
        <strain evidence="5">Pr102</strain>
    </source>
</reference>
<proteinExistence type="inferred from homology"/>
<organism evidence="4 5">
    <name type="scientific">Phytophthora ramorum</name>
    <name type="common">Sudden oak death agent</name>
    <dbReference type="NCBI Taxonomy" id="164328"/>
    <lineage>
        <taxon>Eukaryota</taxon>
        <taxon>Sar</taxon>
        <taxon>Stramenopiles</taxon>
        <taxon>Oomycota</taxon>
        <taxon>Peronosporomycetes</taxon>
        <taxon>Peronosporales</taxon>
        <taxon>Peronosporaceae</taxon>
        <taxon>Phytophthora</taxon>
    </lineage>
</organism>
<dbReference type="AlphaFoldDB" id="H3GRM6"/>
<keyword evidence="5" id="KW-1185">Reference proteome</keyword>
<dbReference type="SMART" id="SM01085">
    <property type="entry name" value="CK_II_beta"/>
    <property type="match status" value="1"/>
</dbReference>
<dbReference type="InterPro" id="IPR000704">
    <property type="entry name" value="Casein_kinase_II_reg-sub"/>
</dbReference>
<dbReference type="InterPro" id="IPR016149">
    <property type="entry name" value="Casein_kin_II_reg-sub_N"/>
</dbReference>
<comment type="subunit">
    <text evidence="2">Tetramer of two alpha and two beta subunits.</text>
</comment>
<dbReference type="Proteomes" id="UP000005238">
    <property type="component" value="Unassembled WGS sequence"/>
</dbReference>
<evidence type="ECO:0000256" key="2">
    <source>
        <dbReference type="RuleBase" id="RU361268"/>
    </source>
</evidence>
<evidence type="ECO:0000313" key="5">
    <source>
        <dbReference type="Proteomes" id="UP000005238"/>
    </source>
</evidence>
<protein>
    <recommendedName>
        <fullName evidence="2">Casein kinase II subunit beta</fullName>
        <shortName evidence="2">CK II beta</shortName>
    </recommendedName>
</protein>
<name>H3GRM6_PHYRM</name>
<feature type="region of interest" description="Disordered" evidence="3">
    <location>
        <begin position="110"/>
        <end position="135"/>
    </location>
</feature>
<dbReference type="EMBL" id="DS566038">
    <property type="status" value="NOT_ANNOTATED_CDS"/>
    <property type="molecule type" value="Genomic_DNA"/>
</dbReference>
<dbReference type="InParanoid" id="H3GRM6"/>
<dbReference type="HOGENOM" id="CLU_480201_0_0_1"/>
<feature type="compositionally biased region" description="Basic and acidic residues" evidence="3">
    <location>
        <begin position="461"/>
        <end position="470"/>
    </location>
</feature>
<dbReference type="STRING" id="164328.H3GRM6"/>
<dbReference type="VEuPathDB" id="FungiDB:KRP23_11365"/>
<evidence type="ECO:0000256" key="1">
    <source>
        <dbReference type="ARBA" id="ARBA00006941"/>
    </source>
</evidence>
<dbReference type="VEuPathDB" id="FungiDB:KRP23_11364"/>
<dbReference type="GO" id="GO:0005737">
    <property type="term" value="C:cytoplasm"/>
    <property type="evidence" value="ECO:0000318"/>
    <property type="project" value="GO_Central"/>
</dbReference>
<dbReference type="Pfam" id="PF01214">
    <property type="entry name" value="CK_II_beta"/>
    <property type="match status" value="1"/>
</dbReference>
<accession>H3GRM6</accession>
<feature type="region of interest" description="Disordered" evidence="3">
    <location>
        <begin position="523"/>
        <end position="568"/>
    </location>
</feature>
<comment type="similarity">
    <text evidence="1 2">Belongs to the casein kinase 2 subunit beta family.</text>
</comment>
<evidence type="ECO:0000313" key="4">
    <source>
        <dbReference type="EnsemblProtists" id="Phyra79537"/>
    </source>
</evidence>